<dbReference type="STRING" id="583355.Caka_1231"/>
<dbReference type="HOGENOM" id="CLU_121899_0_0_0"/>
<name>D5EII5_CORAD</name>
<dbReference type="SUPFAM" id="SSF57845">
    <property type="entry name" value="B-box zinc-binding domain"/>
    <property type="match status" value="1"/>
</dbReference>
<evidence type="ECO:0000313" key="2">
    <source>
        <dbReference type="EMBL" id="ADE54251.1"/>
    </source>
</evidence>
<feature type="transmembrane region" description="Helical" evidence="1">
    <location>
        <begin position="167"/>
        <end position="186"/>
    </location>
</feature>
<accession>D5EII5</accession>
<dbReference type="AlphaFoldDB" id="D5EII5"/>
<proteinExistence type="predicted"/>
<protein>
    <submittedName>
        <fullName evidence="2">Uncharacterized protein</fullName>
    </submittedName>
</protein>
<dbReference type="eggNOG" id="ENOG50336RY">
    <property type="taxonomic scope" value="Bacteria"/>
</dbReference>
<keyword evidence="1" id="KW-1133">Transmembrane helix</keyword>
<dbReference type="OrthoDB" id="189783at2"/>
<reference evidence="2 3" key="1">
    <citation type="journal article" date="2010" name="Stand. Genomic Sci.">
        <title>Complete genome sequence of Coraliomargarita akajimensis type strain (04OKA010-24).</title>
        <authorList>
            <person name="Mavromatis K."/>
            <person name="Abt B."/>
            <person name="Brambilla E."/>
            <person name="Lapidus A."/>
            <person name="Copeland A."/>
            <person name="Deshpande S."/>
            <person name="Nolan M."/>
            <person name="Lucas S."/>
            <person name="Tice H."/>
            <person name="Cheng J.F."/>
            <person name="Han C."/>
            <person name="Detter J.C."/>
            <person name="Woyke T."/>
            <person name="Goodwin L."/>
            <person name="Pitluck S."/>
            <person name="Held B."/>
            <person name="Brettin T."/>
            <person name="Tapia R."/>
            <person name="Ivanova N."/>
            <person name="Mikhailova N."/>
            <person name="Pati A."/>
            <person name="Liolios K."/>
            <person name="Chen A."/>
            <person name="Palaniappan K."/>
            <person name="Land M."/>
            <person name="Hauser L."/>
            <person name="Chang Y.J."/>
            <person name="Jeffries C.D."/>
            <person name="Rohde M."/>
            <person name="Goker M."/>
            <person name="Bristow J."/>
            <person name="Eisen J.A."/>
            <person name="Markowitz V."/>
            <person name="Hugenholtz P."/>
            <person name="Klenk H.P."/>
            <person name="Kyrpides N.C."/>
        </authorList>
    </citation>
    <scope>NUCLEOTIDE SEQUENCE [LARGE SCALE GENOMIC DNA]</scope>
    <source>
        <strain evidence="3">DSM 45221 / IAM 15411 / JCM 23193 / KCTC 12865</strain>
    </source>
</reference>
<keyword evidence="1" id="KW-0812">Transmembrane</keyword>
<sequence>MDKELKSLRNLKRMPLPSSPWVKNYGDNYVGEAHEVRLFPAVIRPKEMVTAGHIIEEGQSSCYFHPSYPASAICEQSGRMICNLCTTEWNGQTVSFEALQELIAGGNQRGARAKARVKWDDVCLSLAVLPMLLWFVTLVTAPAVLVIALVQWRKGPTSLVRRSRWRYWVGSGIALLQVFGWLWFFYMMARGEI</sequence>
<evidence type="ECO:0000256" key="1">
    <source>
        <dbReference type="SAM" id="Phobius"/>
    </source>
</evidence>
<keyword evidence="1" id="KW-0472">Membrane</keyword>
<dbReference type="KEGG" id="caa:Caka_1231"/>
<dbReference type="EMBL" id="CP001998">
    <property type="protein sequence ID" value="ADE54251.1"/>
    <property type="molecule type" value="Genomic_DNA"/>
</dbReference>
<gene>
    <name evidence="2" type="ordered locus">Caka_1231</name>
</gene>
<feature type="transmembrane region" description="Helical" evidence="1">
    <location>
        <begin position="122"/>
        <end position="147"/>
    </location>
</feature>
<keyword evidence="3" id="KW-1185">Reference proteome</keyword>
<dbReference type="Proteomes" id="UP000000925">
    <property type="component" value="Chromosome"/>
</dbReference>
<evidence type="ECO:0000313" key="3">
    <source>
        <dbReference type="Proteomes" id="UP000000925"/>
    </source>
</evidence>
<dbReference type="RefSeq" id="WP_013042973.1">
    <property type="nucleotide sequence ID" value="NC_014008.1"/>
</dbReference>
<organism evidence="2 3">
    <name type="scientific">Coraliomargarita akajimensis (strain DSM 45221 / IAM 15411 / JCM 23193 / KCTC 12865 / 04OKA010-24)</name>
    <dbReference type="NCBI Taxonomy" id="583355"/>
    <lineage>
        <taxon>Bacteria</taxon>
        <taxon>Pseudomonadati</taxon>
        <taxon>Verrucomicrobiota</taxon>
        <taxon>Opitutia</taxon>
        <taxon>Puniceicoccales</taxon>
        <taxon>Coraliomargaritaceae</taxon>
        <taxon>Coraliomargarita</taxon>
    </lineage>
</organism>